<keyword evidence="1" id="KW-1133">Transmembrane helix</keyword>
<comment type="caution">
    <text evidence="2">The sequence shown here is derived from an EMBL/GenBank/DDBJ whole genome shotgun (WGS) entry which is preliminary data.</text>
</comment>
<organism evidence="2 3">
    <name type="scientific">Meloidogyne enterolobii</name>
    <name type="common">Root-knot nematode worm</name>
    <name type="synonym">Meloidogyne mayaguensis</name>
    <dbReference type="NCBI Taxonomy" id="390850"/>
    <lineage>
        <taxon>Eukaryota</taxon>
        <taxon>Metazoa</taxon>
        <taxon>Ecdysozoa</taxon>
        <taxon>Nematoda</taxon>
        <taxon>Chromadorea</taxon>
        <taxon>Rhabditida</taxon>
        <taxon>Tylenchina</taxon>
        <taxon>Tylenchomorpha</taxon>
        <taxon>Tylenchoidea</taxon>
        <taxon>Meloidogynidae</taxon>
        <taxon>Meloidogyninae</taxon>
        <taxon>Meloidogyne</taxon>
    </lineage>
</organism>
<keyword evidence="1" id="KW-0812">Transmembrane</keyword>
<evidence type="ECO:0000256" key="1">
    <source>
        <dbReference type="SAM" id="Phobius"/>
    </source>
</evidence>
<dbReference type="OrthoDB" id="5873957at2759"/>
<sequence length="227" mass="26225">MNNGEFTRSPTFSSATNSTTSNNPAFWVGFLLLIFAVLLLAFIAAWAAFYCQSTNQEVMDSSEMILNNERIFPPEFYQVKRTWWSFNRIFHCCCCRNRGQEDPLDIYEKEYNLNKAAIDFAIPPTTTQSSSFNNKHSSLHPCRSSPLPIVAIERPNHLVLTLERPPTPRPESFRRNSAQAAYRLWLQQKFEKQFAQELSESRDGNHVQLLVEEPELLAEHFLPGKYL</sequence>
<name>A0A6V7TLR9_MELEN</name>
<reference evidence="2 3" key="1">
    <citation type="submission" date="2020-08" db="EMBL/GenBank/DDBJ databases">
        <authorList>
            <person name="Koutsovoulos G."/>
            <person name="Danchin GJ E."/>
        </authorList>
    </citation>
    <scope>NUCLEOTIDE SEQUENCE [LARGE SCALE GENOMIC DNA]</scope>
</reference>
<dbReference type="EMBL" id="CAJEWN010000005">
    <property type="protein sequence ID" value="CAD2127101.1"/>
    <property type="molecule type" value="Genomic_DNA"/>
</dbReference>
<evidence type="ECO:0000313" key="3">
    <source>
        <dbReference type="Proteomes" id="UP000580250"/>
    </source>
</evidence>
<protein>
    <submittedName>
        <fullName evidence="2">Uncharacterized protein</fullName>
    </submittedName>
</protein>
<gene>
    <name evidence="2" type="ORF">MENT_LOCUS1796</name>
</gene>
<dbReference type="Proteomes" id="UP000580250">
    <property type="component" value="Unassembled WGS sequence"/>
</dbReference>
<dbReference type="AlphaFoldDB" id="A0A6V7TLR9"/>
<keyword evidence="1" id="KW-0472">Membrane</keyword>
<proteinExistence type="predicted"/>
<feature type="transmembrane region" description="Helical" evidence="1">
    <location>
        <begin position="25"/>
        <end position="49"/>
    </location>
</feature>
<evidence type="ECO:0000313" key="2">
    <source>
        <dbReference type="EMBL" id="CAD2127101.1"/>
    </source>
</evidence>
<accession>A0A6V7TLR9</accession>